<feature type="domain" description="Dienelactone hydrolase" evidence="1">
    <location>
        <begin position="134"/>
        <end position="186"/>
    </location>
</feature>
<proteinExistence type="predicted"/>
<dbReference type="PANTHER" id="PTHR22946:SF0">
    <property type="entry name" value="DIENELACTONE HYDROLASE DOMAIN-CONTAINING PROTEIN"/>
    <property type="match status" value="1"/>
</dbReference>
<dbReference type="Pfam" id="PF01738">
    <property type="entry name" value="DLH"/>
    <property type="match status" value="1"/>
</dbReference>
<organism evidence="2 3">
    <name type="scientific">Cylindrotheca closterium</name>
    <dbReference type="NCBI Taxonomy" id="2856"/>
    <lineage>
        <taxon>Eukaryota</taxon>
        <taxon>Sar</taxon>
        <taxon>Stramenopiles</taxon>
        <taxon>Ochrophyta</taxon>
        <taxon>Bacillariophyta</taxon>
        <taxon>Bacillariophyceae</taxon>
        <taxon>Bacillariophycidae</taxon>
        <taxon>Bacillariales</taxon>
        <taxon>Bacillariaceae</taxon>
        <taxon>Cylindrotheca</taxon>
    </lineage>
</organism>
<dbReference type="Gene3D" id="3.40.50.1820">
    <property type="entry name" value="alpha/beta hydrolase"/>
    <property type="match status" value="1"/>
</dbReference>
<evidence type="ECO:0000313" key="3">
    <source>
        <dbReference type="Proteomes" id="UP001295423"/>
    </source>
</evidence>
<dbReference type="PANTHER" id="PTHR22946">
    <property type="entry name" value="DIENELACTONE HYDROLASE DOMAIN-CONTAINING PROTEIN-RELATED"/>
    <property type="match status" value="1"/>
</dbReference>
<accession>A0AAD2GCR9</accession>
<dbReference type="SUPFAM" id="SSF53474">
    <property type="entry name" value="alpha/beta-Hydrolases"/>
    <property type="match status" value="1"/>
</dbReference>
<dbReference type="EMBL" id="CAKOGP040002465">
    <property type="protein sequence ID" value="CAJ1970111.1"/>
    <property type="molecule type" value="Genomic_DNA"/>
</dbReference>
<sequence>MSKPDDFSPLEAIEFIFVNDKHHPEPVYKNRFGNTLELQAVRPDSELLPALRKIVADTLIAPYATEAKDAQIIHQLVDIAPLTVLNTQTDSSWEAAGEFVLTAIGVEPPMSAQPDMITTTPVEYMDNMTNLTGHLAMPSAEWMRPLPAVIILPDWDGVNTYEQERATALAELGYVAMAADMFGSDKQFPTASLRLENSELILLCL</sequence>
<keyword evidence="3" id="KW-1185">Reference proteome</keyword>
<protein>
    <recommendedName>
        <fullName evidence="1">Dienelactone hydrolase domain-containing protein</fullName>
    </recommendedName>
</protein>
<evidence type="ECO:0000259" key="1">
    <source>
        <dbReference type="Pfam" id="PF01738"/>
    </source>
</evidence>
<gene>
    <name evidence="2" type="ORF">CYCCA115_LOCUS24134</name>
</gene>
<name>A0AAD2GCR9_9STRA</name>
<evidence type="ECO:0000313" key="2">
    <source>
        <dbReference type="EMBL" id="CAJ1970111.1"/>
    </source>
</evidence>
<dbReference type="InterPro" id="IPR029058">
    <property type="entry name" value="AB_hydrolase_fold"/>
</dbReference>
<dbReference type="InterPro" id="IPR002925">
    <property type="entry name" value="Dienelactn_hydro"/>
</dbReference>
<reference evidence="2" key="1">
    <citation type="submission" date="2023-08" db="EMBL/GenBank/DDBJ databases">
        <authorList>
            <person name="Audoor S."/>
            <person name="Bilcke G."/>
        </authorList>
    </citation>
    <scope>NUCLEOTIDE SEQUENCE</scope>
</reference>
<dbReference type="GO" id="GO:0016787">
    <property type="term" value="F:hydrolase activity"/>
    <property type="evidence" value="ECO:0007669"/>
    <property type="project" value="InterPro"/>
</dbReference>
<dbReference type="Proteomes" id="UP001295423">
    <property type="component" value="Unassembled WGS sequence"/>
</dbReference>
<comment type="caution">
    <text evidence="2">The sequence shown here is derived from an EMBL/GenBank/DDBJ whole genome shotgun (WGS) entry which is preliminary data.</text>
</comment>
<dbReference type="InterPro" id="IPR050261">
    <property type="entry name" value="FrsA_esterase"/>
</dbReference>
<dbReference type="AlphaFoldDB" id="A0AAD2GCR9"/>